<evidence type="ECO:0000313" key="3">
    <source>
        <dbReference type="EMBL" id="BCR82877.1"/>
    </source>
</evidence>
<dbReference type="KEGG" id="ache:ACHE_10279S"/>
<protein>
    <recommendedName>
        <fullName evidence="2">AB hydrolase-1 domain-containing protein</fullName>
    </recommendedName>
</protein>
<dbReference type="RefSeq" id="XP_043131399.1">
    <property type="nucleotide sequence ID" value="XM_043277508.1"/>
</dbReference>
<accession>A0A7R7ZJC8</accession>
<evidence type="ECO:0000313" key="4">
    <source>
        <dbReference type="Proteomes" id="UP000637239"/>
    </source>
</evidence>
<dbReference type="InterPro" id="IPR029058">
    <property type="entry name" value="AB_hydrolase_fold"/>
</dbReference>
<reference evidence="3" key="1">
    <citation type="submission" date="2021-01" db="EMBL/GenBank/DDBJ databases">
        <authorList>
            <consortium name="Aspergillus chevalieri M1 genome sequencing consortium"/>
            <person name="Kazuki M."/>
            <person name="Futagami T."/>
        </authorList>
    </citation>
    <scope>NUCLEOTIDE SEQUENCE</scope>
    <source>
        <strain evidence="3">M1</strain>
    </source>
</reference>
<sequence length="444" mass="50304">MATSGPFRIVEHVVPGEHIREYPAATANEQEEMLYLAVKQYIPLDNPNPQLGDVTIIGAHANGFPKELYEPLWEEIYKRSKANGFRIRSIWMADVAHQGRSSVINEDRLGNDPSWFDHPRDLLHLINMKRDEMPRPLIGIGHSMGGAHIAQLSLIHPRLFHTIILLDPVIQRQSSTHESQSSQPTSLIAKTVQLSTYRRDIWPSRKAAAESYEKSPFYQAWDPRVLERWVQYGLRDLPTAIHPLEESQLKGKDAKDRYANHPVTLTSTLHQEVFTYSRPNYDRPPGTDTPVNKMTHPDLDPSSLDTYPFYRPETSRIFAQLPHLRPSVLYIFGSKSDISLPEVNAEKMATTGAGVGGSGGAQTGRVRDVTLDKIGHLVAQEAPAQCAEAGSSWLGQELQRWRDEDQAFRAEWSKKSKIQKVTVDARWKEHIPPMRKPKKTPSKL</sequence>
<keyword evidence="4" id="KW-1185">Reference proteome</keyword>
<evidence type="ECO:0000259" key="2">
    <source>
        <dbReference type="Pfam" id="PF12697"/>
    </source>
</evidence>
<dbReference type="AlphaFoldDB" id="A0A7R7ZJC8"/>
<feature type="domain" description="AB hydrolase-1" evidence="2">
    <location>
        <begin position="90"/>
        <end position="389"/>
    </location>
</feature>
<reference evidence="3" key="2">
    <citation type="submission" date="2021-02" db="EMBL/GenBank/DDBJ databases">
        <title>Aspergillus chevalieri M1 genome sequence.</title>
        <authorList>
            <person name="Kadooka C."/>
            <person name="Mori K."/>
            <person name="Futagami T."/>
        </authorList>
    </citation>
    <scope>NUCLEOTIDE SEQUENCE</scope>
    <source>
        <strain evidence="3">M1</strain>
    </source>
</reference>
<proteinExistence type="predicted"/>
<evidence type="ECO:0000256" key="1">
    <source>
        <dbReference type="SAM" id="MobiDB-lite"/>
    </source>
</evidence>
<dbReference type="Pfam" id="PF12697">
    <property type="entry name" value="Abhydrolase_6"/>
    <property type="match status" value="1"/>
</dbReference>
<gene>
    <name evidence="3" type="ORF">ACHE_10279S</name>
</gene>
<organism evidence="3 4">
    <name type="scientific">Aspergillus chevalieri</name>
    <name type="common">Eurotium chevalieri</name>
    <dbReference type="NCBI Taxonomy" id="182096"/>
    <lineage>
        <taxon>Eukaryota</taxon>
        <taxon>Fungi</taxon>
        <taxon>Dikarya</taxon>
        <taxon>Ascomycota</taxon>
        <taxon>Pezizomycotina</taxon>
        <taxon>Eurotiomycetes</taxon>
        <taxon>Eurotiomycetidae</taxon>
        <taxon>Eurotiales</taxon>
        <taxon>Aspergillaceae</taxon>
        <taxon>Aspergillus</taxon>
        <taxon>Aspergillus subgen. Aspergillus</taxon>
    </lineage>
</organism>
<dbReference type="InterPro" id="IPR000073">
    <property type="entry name" value="AB_hydrolase_1"/>
</dbReference>
<name>A0A7R7ZJC8_ASPCH</name>
<dbReference type="Gene3D" id="3.40.50.1820">
    <property type="entry name" value="alpha/beta hydrolase"/>
    <property type="match status" value="1"/>
</dbReference>
<dbReference type="Proteomes" id="UP000637239">
    <property type="component" value="Chromosome 1"/>
</dbReference>
<dbReference type="EMBL" id="AP024416">
    <property type="protein sequence ID" value="BCR82877.1"/>
    <property type="molecule type" value="Genomic_DNA"/>
</dbReference>
<feature type="region of interest" description="Disordered" evidence="1">
    <location>
        <begin position="277"/>
        <end position="299"/>
    </location>
</feature>
<dbReference type="GeneID" id="66977236"/>
<dbReference type="SUPFAM" id="SSF53474">
    <property type="entry name" value="alpha/beta-Hydrolases"/>
    <property type="match status" value="1"/>
</dbReference>